<dbReference type="GeneID" id="54283742"/>
<protein>
    <submittedName>
        <fullName evidence="1">Uncharacterized protein</fullName>
    </submittedName>
</protein>
<dbReference type="OrthoDB" id="3809389at2759"/>
<dbReference type="AlphaFoldDB" id="A0A6A5X5S1"/>
<name>A0A6A5X5S1_9PLEO</name>
<evidence type="ECO:0000313" key="2">
    <source>
        <dbReference type="Proteomes" id="UP000799778"/>
    </source>
</evidence>
<dbReference type="RefSeq" id="XP_033376657.1">
    <property type="nucleotide sequence ID" value="XM_033526345.1"/>
</dbReference>
<accession>A0A6A5X5S1</accession>
<proteinExistence type="predicted"/>
<gene>
    <name evidence="1" type="ORF">BU24DRAFT_416000</name>
</gene>
<organism evidence="1 2">
    <name type="scientific">Aaosphaeria arxii CBS 175.79</name>
    <dbReference type="NCBI Taxonomy" id="1450172"/>
    <lineage>
        <taxon>Eukaryota</taxon>
        <taxon>Fungi</taxon>
        <taxon>Dikarya</taxon>
        <taxon>Ascomycota</taxon>
        <taxon>Pezizomycotina</taxon>
        <taxon>Dothideomycetes</taxon>
        <taxon>Pleosporomycetidae</taxon>
        <taxon>Pleosporales</taxon>
        <taxon>Pleosporales incertae sedis</taxon>
        <taxon>Aaosphaeria</taxon>
    </lineage>
</organism>
<keyword evidence="2" id="KW-1185">Reference proteome</keyword>
<evidence type="ECO:0000313" key="1">
    <source>
        <dbReference type="EMBL" id="KAF2008318.1"/>
    </source>
</evidence>
<reference evidence="1" key="1">
    <citation type="journal article" date="2020" name="Stud. Mycol.">
        <title>101 Dothideomycetes genomes: a test case for predicting lifestyles and emergence of pathogens.</title>
        <authorList>
            <person name="Haridas S."/>
            <person name="Albert R."/>
            <person name="Binder M."/>
            <person name="Bloem J."/>
            <person name="Labutti K."/>
            <person name="Salamov A."/>
            <person name="Andreopoulos B."/>
            <person name="Baker S."/>
            <person name="Barry K."/>
            <person name="Bills G."/>
            <person name="Bluhm B."/>
            <person name="Cannon C."/>
            <person name="Castanera R."/>
            <person name="Culley D."/>
            <person name="Daum C."/>
            <person name="Ezra D."/>
            <person name="Gonzalez J."/>
            <person name="Henrissat B."/>
            <person name="Kuo A."/>
            <person name="Liang C."/>
            <person name="Lipzen A."/>
            <person name="Lutzoni F."/>
            <person name="Magnuson J."/>
            <person name="Mondo S."/>
            <person name="Nolan M."/>
            <person name="Ohm R."/>
            <person name="Pangilinan J."/>
            <person name="Park H.-J."/>
            <person name="Ramirez L."/>
            <person name="Alfaro M."/>
            <person name="Sun H."/>
            <person name="Tritt A."/>
            <person name="Yoshinaga Y."/>
            <person name="Zwiers L.-H."/>
            <person name="Turgeon B."/>
            <person name="Goodwin S."/>
            <person name="Spatafora J."/>
            <person name="Crous P."/>
            <person name="Grigoriev I."/>
        </authorList>
    </citation>
    <scope>NUCLEOTIDE SEQUENCE</scope>
    <source>
        <strain evidence="1">CBS 175.79</strain>
    </source>
</reference>
<sequence>MPTKSEYLAYRWGLANSEEKAILYKSREDDRSFFIELQQGCRKDNFFLFDLLDSTLWPGLVKLDSIILNRGDESLDTICSVLSSLADQDAVRAFYSMQQTSTRIAVMEGLPLERKEAIANKITECEISRWESISANPSDENEFMVTNKFLDRLKDSAKL</sequence>
<dbReference type="EMBL" id="ML978086">
    <property type="protein sequence ID" value="KAF2008318.1"/>
    <property type="molecule type" value="Genomic_DNA"/>
</dbReference>
<dbReference type="Proteomes" id="UP000799778">
    <property type="component" value="Unassembled WGS sequence"/>
</dbReference>